<dbReference type="EMBL" id="CAWYQH010000108">
    <property type="protein sequence ID" value="CAK8688048.1"/>
    <property type="molecule type" value="Genomic_DNA"/>
</dbReference>
<name>A0ABP0G993_CLALP</name>
<keyword evidence="2" id="KW-1185">Reference proteome</keyword>
<evidence type="ECO:0000313" key="2">
    <source>
        <dbReference type="Proteomes" id="UP001642483"/>
    </source>
</evidence>
<protein>
    <submittedName>
        <fullName evidence="1">Uncharacterized protein</fullName>
    </submittedName>
</protein>
<comment type="caution">
    <text evidence="1">The sequence shown here is derived from an EMBL/GenBank/DDBJ whole genome shotgun (WGS) entry which is preliminary data.</text>
</comment>
<evidence type="ECO:0000313" key="1">
    <source>
        <dbReference type="EMBL" id="CAK8688048.1"/>
    </source>
</evidence>
<accession>A0ABP0G993</accession>
<sequence length="127" mass="14809">MDRAITGTRFGNGIFKKVSGVTILDQMRSTKIRKYLNVGPPLRELPPLLRMRDPNYDGLVMSPECRKLAHRVMLTTTTDELSEVERDREPTIHLEFLPHERERERGERFAMMMTPLDKDDDVVIKIK</sequence>
<organism evidence="1 2">
    <name type="scientific">Clavelina lepadiformis</name>
    <name type="common">Light-bulb sea squirt</name>
    <name type="synonym">Ascidia lepadiformis</name>
    <dbReference type="NCBI Taxonomy" id="159417"/>
    <lineage>
        <taxon>Eukaryota</taxon>
        <taxon>Metazoa</taxon>
        <taxon>Chordata</taxon>
        <taxon>Tunicata</taxon>
        <taxon>Ascidiacea</taxon>
        <taxon>Aplousobranchia</taxon>
        <taxon>Clavelinidae</taxon>
        <taxon>Clavelina</taxon>
    </lineage>
</organism>
<gene>
    <name evidence="1" type="ORF">CVLEPA_LOCUS20086</name>
</gene>
<reference evidence="1 2" key="1">
    <citation type="submission" date="2024-02" db="EMBL/GenBank/DDBJ databases">
        <authorList>
            <person name="Daric V."/>
            <person name="Darras S."/>
        </authorList>
    </citation>
    <scope>NUCLEOTIDE SEQUENCE [LARGE SCALE GENOMIC DNA]</scope>
</reference>
<dbReference type="Proteomes" id="UP001642483">
    <property type="component" value="Unassembled WGS sequence"/>
</dbReference>
<proteinExistence type="predicted"/>